<keyword evidence="2" id="KW-0479">Metal-binding</keyword>
<accession>A0A9W6X8C2</accession>
<dbReference type="OrthoDB" id="111228at2759"/>
<dbReference type="Pfam" id="PF13359">
    <property type="entry name" value="DDE_Tnp_4"/>
    <property type="match status" value="1"/>
</dbReference>
<dbReference type="EMBL" id="BSXT01000743">
    <property type="protein sequence ID" value="GMF33496.1"/>
    <property type="molecule type" value="Genomic_DNA"/>
</dbReference>
<dbReference type="PANTHER" id="PTHR34615:SF1">
    <property type="entry name" value="PX DOMAIN-CONTAINING PROTEIN"/>
    <property type="match status" value="1"/>
</dbReference>
<sequence>MLGKSQRSSSLLIASWCSMDGFTPALQHQTTEDEGIAMLLTLELVVNAPLSYRDRLLVPDFRLNILAMTDKEAKDQFRFLTRDLQRLVKFLKIPDPVVTKEGVRARAIDALGICLRRMLFPQRWIDMAAMFGRAPSTLCHVFYFVVEHLEKQFSDLMYFDMARIEKNLDRYCHAISSKSPDIIQGVWGFIDGTVRPICRPGKGQEALYNGHKRVHAFKFQTVVAPDGIICHVYGPVDGRRHDIYMLRDSGLMALLEDNPAFHNKLIFGDPAYGCTNVFCSPFKGCRVNAPQHAVNAAMSKVRVSVEWSYGEITRYFSYLDFKRQQQVGMTPVATLYKIGILLTNCITIANGGNNNSKYFNCAPPTFEEYFFLTSETTC</sequence>
<reference evidence="4" key="1">
    <citation type="submission" date="2023-04" db="EMBL/GenBank/DDBJ databases">
        <title>Phytophthora fragariaefolia NBRC 109709.</title>
        <authorList>
            <person name="Ichikawa N."/>
            <person name="Sato H."/>
            <person name="Tonouchi N."/>
        </authorList>
    </citation>
    <scope>NUCLEOTIDE SEQUENCE</scope>
    <source>
        <strain evidence="4">NBRC 109709</strain>
    </source>
</reference>
<dbReference type="Proteomes" id="UP001165121">
    <property type="component" value="Unassembled WGS sequence"/>
</dbReference>
<evidence type="ECO:0000313" key="4">
    <source>
        <dbReference type="EMBL" id="GMF33496.1"/>
    </source>
</evidence>
<gene>
    <name evidence="4" type="ORF">Pfra01_000832900</name>
</gene>
<evidence type="ECO:0000313" key="5">
    <source>
        <dbReference type="Proteomes" id="UP001165121"/>
    </source>
</evidence>
<feature type="domain" description="DDE Tnp4" evidence="3">
    <location>
        <begin position="190"/>
        <end position="343"/>
    </location>
</feature>
<organism evidence="4 5">
    <name type="scientific">Phytophthora fragariaefolia</name>
    <dbReference type="NCBI Taxonomy" id="1490495"/>
    <lineage>
        <taxon>Eukaryota</taxon>
        <taxon>Sar</taxon>
        <taxon>Stramenopiles</taxon>
        <taxon>Oomycota</taxon>
        <taxon>Peronosporomycetes</taxon>
        <taxon>Peronosporales</taxon>
        <taxon>Peronosporaceae</taxon>
        <taxon>Phytophthora</taxon>
    </lineage>
</organism>
<evidence type="ECO:0000256" key="2">
    <source>
        <dbReference type="ARBA" id="ARBA00022723"/>
    </source>
</evidence>
<protein>
    <submittedName>
        <fullName evidence="4">Unnamed protein product</fullName>
    </submittedName>
</protein>
<dbReference type="AlphaFoldDB" id="A0A9W6X8C2"/>
<proteinExistence type="predicted"/>
<keyword evidence="5" id="KW-1185">Reference proteome</keyword>
<comment type="caution">
    <text evidence="4">The sequence shown here is derived from an EMBL/GenBank/DDBJ whole genome shotgun (WGS) entry which is preliminary data.</text>
</comment>
<name>A0A9W6X8C2_9STRA</name>
<evidence type="ECO:0000256" key="1">
    <source>
        <dbReference type="ARBA" id="ARBA00001968"/>
    </source>
</evidence>
<dbReference type="GO" id="GO:0046872">
    <property type="term" value="F:metal ion binding"/>
    <property type="evidence" value="ECO:0007669"/>
    <property type="project" value="UniProtKB-KW"/>
</dbReference>
<dbReference type="PANTHER" id="PTHR34615">
    <property type="entry name" value="PX DOMAIN-CONTAINING PROTEIN"/>
    <property type="match status" value="1"/>
</dbReference>
<comment type="cofactor">
    <cofactor evidence="1">
        <name>a divalent metal cation</name>
        <dbReference type="ChEBI" id="CHEBI:60240"/>
    </cofactor>
</comment>
<evidence type="ECO:0000259" key="3">
    <source>
        <dbReference type="Pfam" id="PF13359"/>
    </source>
</evidence>
<dbReference type="InterPro" id="IPR027806">
    <property type="entry name" value="HARBI1_dom"/>
</dbReference>